<keyword evidence="1" id="KW-0677">Repeat</keyword>
<reference evidence="3" key="2">
    <citation type="submission" date="2025-08" db="UniProtKB">
        <authorList>
            <consortium name="Ensembl"/>
        </authorList>
    </citation>
    <scope>IDENTIFICATION</scope>
</reference>
<dbReference type="Gene3D" id="1.20.5.190">
    <property type="match status" value="2"/>
</dbReference>
<accession>A0A8P0P746</accession>
<feature type="compositionally biased region" description="Basic and acidic residues" evidence="2">
    <location>
        <begin position="9"/>
        <end position="79"/>
    </location>
</feature>
<reference evidence="3 4" key="1">
    <citation type="journal article" date="2005" name="Nature">
        <title>Genome sequence, comparative analysis and haplotype structure of the domestic dog.</title>
        <authorList>
            <consortium name="Broad Sequencing Platform"/>
            <person name="Lindblad-Toh K."/>
            <person name="Wade C.M."/>
            <person name="Mikkelsen T.S."/>
            <person name="Karlsson E.K."/>
            <person name="Jaffe D.B."/>
            <person name="Kamal M."/>
            <person name="Clamp M."/>
            <person name="Chang J.L."/>
            <person name="Kulbokas E.J. III"/>
            <person name="Zody M.C."/>
            <person name="Mauceli E."/>
            <person name="Xie X."/>
            <person name="Breen M."/>
            <person name="Wayne R.K."/>
            <person name="Ostrander E.A."/>
            <person name="Ponting C.P."/>
            <person name="Galibert F."/>
            <person name="Smith D.R."/>
            <person name="DeJong P.J."/>
            <person name="Kirkness E."/>
            <person name="Alvarez P."/>
            <person name="Biagi T."/>
            <person name="Brockman W."/>
            <person name="Butler J."/>
            <person name="Chin C.W."/>
            <person name="Cook A."/>
            <person name="Cuff J."/>
            <person name="Daly M.J."/>
            <person name="DeCaprio D."/>
            <person name="Gnerre S."/>
            <person name="Grabherr M."/>
            <person name="Kellis M."/>
            <person name="Kleber M."/>
            <person name="Bardeleben C."/>
            <person name="Goodstadt L."/>
            <person name="Heger A."/>
            <person name="Hitte C."/>
            <person name="Kim L."/>
            <person name="Koepfli K.P."/>
            <person name="Parker H.G."/>
            <person name="Pollinger J.P."/>
            <person name="Searle S.M."/>
            <person name="Sutter N.B."/>
            <person name="Thomas R."/>
            <person name="Webber C."/>
            <person name="Baldwin J."/>
            <person name="Abebe A."/>
            <person name="Abouelleil A."/>
            <person name="Aftuck L."/>
            <person name="Ait-Zahra M."/>
            <person name="Aldredge T."/>
            <person name="Allen N."/>
            <person name="An P."/>
            <person name="Anderson S."/>
            <person name="Antoine C."/>
            <person name="Arachchi H."/>
            <person name="Aslam A."/>
            <person name="Ayotte L."/>
            <person name="Bachantsang P."/>
            <person name="Barry A."/>
            <person name="Bayul T."/>
            <person name="Benamara M."/>
            <person name="Berlin A."/>
            <person name="Bessette D."/>
            <person name="Blitshteyn B."/>
            <person name="Bloom T."/>
            <person name="Blye J."/>
            <person name="Boguslavskiy L."/>
            <person name="Bonnet C."/>
            <person name="Boukhgalter B."/>
            <person name="Brown A."/>
            <person name="Cahill P."/>
            <person name="Calixte N."/>
            <person name="Camarata J."/>
            <person name="Cheshatsang Y."/>
            <person name="Chu J."/>
            <person name="Citroen M."/>
            <person name="Collymore A."/>
            <person name="Cooke P."/>
            <person name="Dawoe T."/>
            <person name="Daza R."/>
            <person name="Decktor K."/>
            <person name="DeGray S."/>
            <person name="Dhargay N."/>
            <person name="Dooley K."/>
            <person name="Dooley K."/>
            <person name="Dorje P."/>
            <person name="Dorjee K."/>
            <person name="Dorris L."/>
            <person name="Duffey N."/>
            <person name="Dupes A."/>
            <person name="Egbiremolen O."/>
            <person name="Elong R."/>
            <person name="Falk J."/>
            <person name="Farina A."/>
            <person name="Faro S."/>
            <person name="Ferguson D."/>
            <person name="Ferreira P."/>
            <person name="Fisher S."/>
            <person name="FitzGerald M."/>
            <person name="Foley K."/>
            <person name="Foley C."/>
            <person name="Franke A."/>
            <person name="Friedrich D."/>
            <person name="Gage D."/>
            <person name="Garber M."/>
            <person name="Gearin G."/>
            <person name="Giannoukos G."/>
            <person name="Goode T."/>
            <person name="Goyette A."/>
            <person name="Graham J."/>
            <person name="Grandbois E."/>
            <person name="Gyaltsen K."/>
            <person name="Hafez N."/>
            <person name="Hagopian D."/>
            <person name="Hagos B."/>
            <person name="Hall J."/>
            <person name="Healy C."/>
            <person name="Hegarty R."/>
            <person name="Honan T."/>
            <person name="Horn A."/>
            <person name="Houde N."/>
            <person name="Hughes L."/>
            <person name="Hunnicutt L."/>
            <person name="Husby M."/>
            <person name="Jester B."/>
            <person name="Jones C."/>
            <person name="Kamat A."/>
            <person name="Kanga B."/>
            <person name="Kells C."/>
            <person name="Khazanovich D."/>
            <person name="Kieu A.C."/>
            <person name="Kisner P."/>
            <person name="Kumar M."/>
            <person name="Lance K."/>
            <person name="Landers T."/>
            <person name="Lara M."/>
            <person name="Lee W."/>
            <person name="Leger J.P."/>
            <person name="Lennon N."/>
            <person name="Leuper L."/>
            <person name="LeVine S."/>
            <person name="Liu J."/>
            <person name="Liu X."/>
            <person name="Lokyitsang Y."/>
            <person name="Lokyitsang T."/>
            <person name="Lui A."/>
            <person name="Macdonald J."/>
            <person name="Major J."/>
            <person name="Marabella R."/>
            <person name="Maru K."/>
            <person name="Matthews C."/>
            <person name="McDonough S."/>
            <person name="Mehta T."/>
            <person name="Meldrim J."/>
            <person name="Melnikov A."/>
            <person name="Meneus L."/>
            <person name="Mihalev A."/>
            <person name="Mihova T."/>
            <person name="Miller K."/>
            <person name="Mittelman R."/>
            <person name="Mlenga V."/>
            <person name="Mulrain L."/>
            <person name="Munson G."/>
            <person name="Navidi A."/>
            <person name="Naylor J."/>
            <person name="Nguyen T."/>
            <person name="Nguyen N."/>
            <person name="Nguyen C."/>
            <person name="Nguyen T."/>
            <person name="Nicol R."/>
            <person name="Norbu N."/>
            <person name="Norbu C."/>
            <person name="Novod N."/>
            <person name="Nyima T."/>
            <person name="Olandt P."/>
            <person name="O'Neill B."/>
            <person name="O'Neill K."/>
            <person name="Osman S."/>
            <person name="Oyono L."/>
            <person name="Patti C."/>
            <person name="Perrin D."/>
            <person name="Phunkhang P."/>
            <person name="Pierre F."/>
            <person name="Priest M."/>
            <person name="Rachupka A."/>
            <person name="Raghuraman S."/>
            <person name="Rameau R."/>
            <person name="Ray V."/>
            <person name="Raymond C."/>
            <person name="Rege F."/>
            <person name="Rise C."/>
            <person name="Rogers J."/>
            <person name="Rogov P."/>
            <person name="Sahalie J."/>
            <person name="Settipalli S."/>
            <person name="Sharpe T."/>
            <person name="Shea T."/>
            <person name="Sheehan M."/>
            <person name="Sherpa N."/>
            <person name="Shi J."/>
            <person name="Shih D."/>
            <person name="Sloan J."/>
            <person name="Smith C."/>
            <person name="Sparrow T."/>
            <person name="Stalker J."/>
            <person name="Stange-Thomann N."/>
            <person name="Stavropoulos S."/>
            <person name="Stone C."/>
            <person name="Stone S."/>
            <person name="Sykes S."/>
            <person name="Tchuinga P."/>
            <person name="Tenzing P."/>
            <person name="Tesfaye S."/>
            <person name="Thoulutsang D."/>
            <person name="Thoulutsang Y."/>
            <person name="Topham K."/>
            <person name="Topping I."/>
            <person name="Tsamla T."/>
            <person name="Vassiliev H."/>
            <person name="Venkataraman V."/>
            <person name="Vo A."/>
            <person name="Wangchuk T."/>
            <person name="Wangdi T."/>
            <person name="Weiand M."/>
            <person name="Wilkinson J."/>
            <person name="Wilson A."/>
            <person name="Yadav S."/>
            <person name="Yang S."/>
            <person name="Yang X."/>
            <person name="Young G."/>
            <person name="Yu Q."/>
            <person name="Zainoun J."/>
            <person name="Zembek L."/>
            <person name="Zimmer A."/>
            <person name="Lander E.S."/>
        </authorList>
    </citation>
    <scope>NUCLEOTIDE SEQUENCE [LARGE SCALE GENOMIC DNA]</scope>
    <source>
        <strain evidence="3">Boxer</strain>
    </source>
</reference>
<dbReference type="Ensembl" id="ENSCAFT00000060040.2">
    <property type="protein sequence ID" value="ENSCAFP00000057967.1"/>
    <property type="gene ID" value="ENSCAFG00000024845.3"/>
</dbReference>
<evidence type="ECO:0000313" key="3">
    <source>
        <dbReference type="Ensembl" id="ENSCAFP00000057967.1"/>
    </source>
</evidence>
<evidence type="ECO:0000313" key="4">
    <source>
        <dbReference type="Proteomes" id="UP000002254"/>
    </source>
</evidence>
<dbReference type="CTD" id="401067"/>
<gene>
    <name evidence="3" type="primary">IQCF3</name>
</gene>
<dbReference type="RefSeq" id="XP_005632534.1">
    <property type="nucleotide sequence ID" value="XM_005632477.3"/>
</dbReference>
<evidence type="ECO:0000256" key="1">
    <source>
        <dbReference type="ARBA" id="ARBA00022737"/>
    </source>
</evidence>
<dbReference type="SMART" id="SM00015">
    <property type="entry name" value="IQ"/>
    <property type="match status" value="2"/>
</dbReference>
<dbReference type="Proteomes" id="UP000002254">
    <property type="component" value="Chromosome 20"/>
</dbReference>
<protein>
    <submittedName>
        <fullName evidence="3">IQ motif containing F3</fullName>
    </submittedName>
</protein>
<name>A0A8P0P746_CANLF</name>
<dbReference type="KEGG" id="cfa:484748"/>
<dbReference type="FunFam" id="1.20.5.190:FF:000015">
    <property type="entry name" value="IQ motif containing F5"/>
    <property type="match status" value="1"/>
</dbReference>
<dbReference type="PANTHER" id="PTHR21633">
    <property type="entry name" value="IQ MOTIF CONTAINING F"/>
    <property type="match status" value="1"/>
</dbReference>
<dbReference type="PANTHER" id="PTHR21633:SF10">
    <property type="entry name" value="IQ MOTIF CONTAINING F4"/>
    <property type="match status" value="1"/>
</dbReference>
<dbReference type="InterPro" id="IPR000048">
    <property type="entry name" value="IQ_motif_EF-hand-BS"/>
</dbReference>
<dbReference type="PROSITE" id="PS50096">
    <property type="entry name" value="IQ"/>
    <property type="match status" value="2"/>
</dbReference>
<evidence type="ECO:0000256" key="2">
    <source>
        <dbReference type="SAM" id="MobiDB-lite"/>
    </source>
</evidence>
<dbReference type="GeneID" id="484748"/>
<dbReference type="InterPro" id="IPR039887">
    <property type="entry name" value="IQCF"/>
</dbReference>
<proteinExistence type="predicted"/>
<sequence>MGSKCCKSGPDKDAQEKEKLKDEIIKKDPDETTALKEEEKKGKHKDKEKEKKKEKDKDKKKEKTEKKTKKEKETKKEEPLLPTPPPLTKKKKLPDRERKAIKIQAWWRGTLVRRTLLHAALRACMIQHWWKVMLAKLLEKRKRAALEFYSQQEWAVVKLQSLVRMWHIRLRYCHLLHAVRIIQVYWRWHNCHTRGFFHGSYDLTATHLGLELEISLGSQICRITDCIPFPIKN</sequence>
<dbReference type="OrthoDB" id="9837193at2759"/>
<organism evidence="3 4">
    <name type="scientific">Canis lupus familiaris</name>
    <name type="common">Dog</name>
    <name type="synonym">Canis familiaris</name>
    <dbReference type="NCBI Taxonomy" id="9615"/>
    <lineage>
        <taxon>Eukaryota</taxon>
        <taxon>Metazoa</taxon>
        <taxon>Chordata</taxon>
        <taxon>Craniata</taxon>
        <taxon>Vertebrata</taxon>
        <taxon>Euteleostomi</taxon>
        <taxon>Mammalia</taxon>
        <taxon>Eutheria</taxon>
        <taxon>Laurasiatheria</taxon>
        <taxon>Carnivora</taxon>
        <taxon>Caniformia</taxon>
        <taxon>Canidae</taxon>
        <taxon>Canis</taxon>
    </lineage>
</organism>
<dbReference type="Pfam" id="PF00612">
    <property type="entry name" value="IQ"/>
    <property type="match status" value="2"/>
</dbReference>
<dbReference type="FunFam" id="1.20.5.190:FF:000014">
    <property type="entry name" value="IQ motif containing F5"/>
    <property type="match status" value="1"/>
</dbReference>
<feature type="region of interest" description="Disordered" evidence="2">
    <location>
        <begin position="1"/>
        <end position="96"/>
    </location>
</feature>
<dbReference type="AlphaFoldDB" id="A0A8P0P746"/>